<dbReference type="Pfam" id="PF04445">
    <property type="entry name" value="SAM_MT"/>
    <property type="match status" value="1"/>
</dbReference>
<reference evidence="1" key="1">
    <citation type="submission" date="2023-07" db="EMBL/GenBank/DDBJ databases">
        <title>Genomic Encyclopedia of Type Strains, Phase IV (KMG-IV): sequencing the most valuable type-strain genomes for metagenomic binning, comparative biology and taxonomic classification.</title>
        <authorList>
            <person name="Goeker M."/>
        </authorList>
    </citation>
    <scope>NUCLEOTIDE SEQUENCE</scope>
    <source>
        <strain evidence="1">DSM 23947</strain>
    </source>
</reference>
<dbReference type="PANTHER" id="PTHR36112:SF1">
    <property type="entry name" value="RIBOSOMAL RNA SMALL SUBUNIT METHYLTRANSFERASE J"/>
    <property type="match status" value="1"/>
</dbReference>
<dbReference type="Proteomes" id="UP001237207">
    <property type="component" value="Unassembled WGS sequence"/>
</dbReference>
<gene>
    <name evidence="1" type="ORF">J2S13_002273</name>
</gene>
<keyword evidence="1" id="KW-0808">Transferase</keyword>
<dbReference type="SUPFAM" id="SSF53335">
    <property type="entry name" value="S-adenosyl-L-methionine-dependent methyltransferases"/>
    <property type="match status" value="1"/>
</dbReference>
<dbReference type="RefSeq" id="WP_307257852.1">
    <property type="nucleotide sequence ID" value="NZ_JAUSUC010000028.1"/>
</dbReference>
<name>A0AAJ1WJU9_9BACI</name>
<dbReference type="Gene3D" id="3.40.50.150">
    <property type="entry name" value="Vaccinia Virus protein VP39"/>
    <property type="match status" value="1"/>
</dbReference>
<evidence type="ECO:0000313" key="1">
    <source>
        <dbReference type="EMBL" id="MDQ0215853.1"/>
    </source>
</evidence>
<dbReference type="GO" id="GO:0008990">
    <property type="term" value="F:rRNA (guanine-N2-)-methyltransferase activity"/>
    <property type="evidence" value="ECO:0007669"/>
    <property type="project" value="InterPro"/>
</dbReference>
<comment type="caution">
    <text evidence="1">The sequence shown here is derived from an EMBL/GenBank/DDBJ whole genome shotgun (WGS) entry which is preliminary data.</text>
</comment>
<protein>
    <submittedName>
        <fullName evidence="1">Methyltransferase</fullName>
    </submittedName>
</protein>
<organism evidence="1 2">
    <name type="scientific">Oikeobacillus pervagus</name>
    <dbReference type="NCBI Taxonomy" id="1325931"/>
    <lineage>
        <taxon>Bacteria</taxon>
        <taxon>Bacillati</taxon>
        <taxon>Bacillota</taxon>
        <taxon>Bacilli</taxon>
        <taxon>Bacillales</taxon>
        <taxon>Bacillaceae</taxon>
        <taxon>Oikeobacillus</taxon>
    </lineage>
</organism>
<evidence type="ECO:0000313" key="2">
    <source>
        <dbReference type="Proteomes" id="UP001237207"/>
    </source>
</evidence>
<proteinExistence type="predicted"/>
<dbReference type="AlphaFoldDB" id="A0AAJ1WJU9"/>
<accession>A0AAJ1WJU9</accession>
<dbReference type="PANTHER" id="PTHR36112">
    <property type="entry name" value="RIBOSOMAL RNA SMALL SUBUNIT METHYLTRANSFERASE J"/>
    <property type="match status" value="1"/>
</dbReference>
<sequence>MFITTAGRTDEMMIKETKRIANELNIPYVKRKKSSLHELQQINVDDCMVVGKERIELYFCKKDKPFFFHPNSASFRIKRLLQGEHDPFLKATQLKHGMSLLDCTLGLASDSIVASYIVGSSGKVVGIEGNPYLAYLVRRGLSSWNSSMCEMNMAMKNITVIHSYFEDYLRSLNDCSFDCVYFDPMFDQAILQSDGIARLRDWAIYTELTESVIKEAKRVAKHRIVIKEHFRSEQFERFGFERMARKTSKFHFGFIEL</sequence>
<keyword evidence="2" id="KW-1185">Reference proteome</keyword>
<dbReference type="InterPro" id="IPR029063">
    <property type="entry name" value="SAM-dependent_MTases_sf"/>
</dbReference>
<dbReference type="InterPro" id="IPR007536">
    <property type="entry name" value="16SrRNA_methylTrfase_J"/>
</dbReference>
<dbReference type="EMBL" id="JAUSUC010000028">
    <property type="protein sequence ID" value="MDQ0215853.1"/>
    <property type="molecule type" value="Genomic_DNA"/>
</dbReference>
<keyword evidence="1" id="KW-0489">Methyltransferase</keyword>